<dbReference type="AlphaFoldDB" id="A0A7R7VTZ7"/>
<feature type="region of interest" description="Disordered" evidence="1">
    <location>
        <begin position="82"/>
        <end position="171"/>
    </location>
</feature>
<dbReference type="GeneID" id="66985107"/>
<dbReference type="KEGG" id="ache:ACHE_60635A"/>
<sequence length="171" mass="18688">MTAHNTKNSKSNFSRRLQETGYQRSIIGRGHTSTEKRILPDISPEDWERLLRDPAAKEAMTAGWGTVYAWLKSSVPVRRKITEAQRAKRKPRSQENGIEEKDVVVGDESLDESDVRDASPGNDVENGDAPAAQLPSAYPPSGGTTVHPQLPSFQTLLAPSVGPVGQPTTRT</sequence>
<feature type="compositionally biased region" description="Polar residues" evidence="1">
    <location>
        <begin position="1"/>
        <end position="23"/>
    </location>
</feature>
<proteinExistence type="predicted"/>
<gene>
    <name evidence="2" type="ORF">ACHE_60635A</name>
</gene>
<protein>
    <submittedName>
        <fullName evidence="2">Uncharacterized protein</fullName>
    </submittedName>
</protein>
<dbReference type="RefSeq" id="XP_043139271.1">
    <property type="nucleotide sequence ID" value="XM_043281831.1"/>
</dbReference>
<feature type="compositionally biased region" description="Polar residues" evidence="1">
    <location>
        <begin position="142"/>
        <end position="157"/>
    </location>
</feature>
<organism evidence="2 3">
    <name type="scientific">Aspergillus chevalieri</name>
    <name type="common">Eurotium chevalieri</name>
    <dbReference type="NCBI Taxonomy" id="182096"/>
    <lineage>
        <taxon>Eukaryota</taxon>
        <taxon>Fungi</taxon>
        <taxon>Dikarya</taxon>
        <taxon>Ascomycota</taxon>
        <taxon>Pezizomycotina</taxon>
        <taxon>Eurotiomycetes</taxon>
        <taxon>Eurotiomycetidae</taxon>
        <taxon>Eurotiales</taxon>
        <taxon>Aspergillaceae</taxon>
        <taxon>Aspergillus</taxon>
        <taxon>Aspergillus subgen. Aspergillus</taxon>
    </lineage>
</organism>
<evidence type="ECO:0000313" key="3">
    <source>
        <dbReference type="Proteomes" id="UP000637239"/>
    </source>
</evidence>
<dbReference type="EMBL" id="AP024421">
    <property type="protein sequence ID" value="BCR90749.1"/>
    <property type="molecule type" value="Genomic_DNA"/>
</dbReference>
<feature type="region of interest" description="Disordered" evidence="1">
    <location>
        <begin position="1"/>
        <end position="40"/>
    </location>
</feature>
<evidence type="ECO:0000256" key="1">
    <source>
        <dbReference type="SAM" id="MobiDB-lite"/>
    </source>
</evidence>
<reference evidence="2" key="1">
    <citation type="submission" date="2021-01" db="EMBL/GenBank/DDBJ databases">
        <authorList>
            <consortium name="Aspergillus chevalieri M1 genome sequencing consortium"/>
            <person name="Kazuki M."/>
            <person name="Futagami T."/>
        </authorList>
    </citation>
    <scope>NUCLEOTIDE SEQUENCE</scope>
    <source>
        <strain evidence="2">M1</strain>
    </source>
</reference>
<keyword evidence="3" id="KW-1185">Reference proteome</keyword>
<reference evidence="2" key="2">
    <citation type="submission" date="2021-02" db="EMBL/GenBank/DDBJ databases">
        <title>Aspergillus chevalieri M1 genome sequence.</title>
        <authorList>
            <person name="Kadooka C."/>
            <person name="Mori K."/>
            <person name="Futagami T."/>
        </authorList>
    </citation>
    <scope>NUCLEOTIDE SEQUENCE</scope>
    <source>
        <strain evidence="2">M1</strain>
    </source>
</reference>
<name>A0A7R7VTZ7_ASPCH</name>
<dbReference type="Proteomes" id="UP000637239">
    <property type="component" value="Chromosome 6"/>
</dbReference>
<accession>A0A7R7VTZ7</accession>
<evidence type="ECO:0000313" key="2">
    <source>
        <dbReference type="EMBL" id="BCR90749.1"/>
    </source>
</evidence>